<comment type="caution">
    <text evidence="6">The sequence shown here is derived from an EMBL/GenBank/DDBJ whole genome shotgun (WGS) entry which is preliminary data.</text>
</comment>
<dbReference type="InterPro" id="IPR036390">
    <property type="entry name" value="WH_DNA-bd_sf"/>
</dbReference>
<keyword evidence="2" id="KW-0805">Transcription regulation</keyword>
<accession>A0A8H9IX84</accession>
<dbReference type="Proteomes" id="UP000658656">
    <property type="component" value="Unassembled WGS sequence"/>
</dbReference>
<dbReference type="AlphaFoldDB" id="A0A8H9IX84"/>
<evidence type="ECO:0000256" key="1">
    <source>
        <dbReference type="ARBA" id="ARBA00009437"/>
    </source>
</evidence>
<dbReference type="InterPro" id="IPR050389">
    <property type="entry name" value="LysR-type_TF"/>
</dbReference>
<dbReference type="PROSITE" id="PS50931">
    <property type="entry name" value="HTH_LYSR"/>
    <property type="match status" value="1"/>
</dbReference>
<feature type="domain" description="HTH lysR-type" evidence="5">
    <location>
        <begin position="18"/>
        <end position="75"/>
    </location>
</feature>
<evidence type="ECO:0000313" key="6">
    <source>
        <dbReference type="EMBL" id="GHF41651.1"/>
    </source>
</evidence>
<proteinExistence type="inferred from homology"/>
<evidence type="ECO:0000259" key="5">
    <source>
        <dbReference type="PROSITE" id="PS50931"/>
    </source>
</evidence>
<evidence type="ECO:0000256" key="4">
    <source>
        <dbReference type="ARBA" id="ARBA00023163"/>
    </source>
</evidence>
<keyword evidence="3" id="KW-0238">DNA-binding</keyword>
<dbReference type="GO" id="GO:0003677">
    <property type="term" value="F:DNA binding"/>
    <property type="evidence" value="ECO:0007669"/>
    <property type="project" value="UniProtKB-KW"/>
</dbReference>
<sequence>MRGITVVNTLGVVNLASLDLNLLVTLDALLEHRSVSRSAEQLGLSQPAVSAQLARLRRHFGDELLARFGNQYRLTPLAVQLRGRVRTAVTGVERVFSAEPDFDPATTSREFSLLTSDYGVEVFGRELAATLEREAPDARLRFLANTPAVVDNAVQSLTGIDLLVLPHGFIEGLPHQDLYRDEWVCLVADGNEEVGAALTVDQLRTMPWVVTYHGPTASTPAARQMRMLGIEPRVQVVTENFLTVPGLVAGTGRVALLQRRLADRVPADLGVRVLPCPFEAGPLMEAFWWHPMYEHDPEHRYLRDLLARVAGNPAS</sequence>
<dbReference type="SUPFAM" id="SSF46785">
    <property type="entry name" value="Winged helix' DNA-binding domain"/>
    <property type="match status" value="1"/>
</dbReference>
<evidence type="ECO:0000256" key="2">
    <source>
        <dbReference type="ARBA" id="ARBA00023015"/>
    </source>
</evidence>
<reference evidence="6" key="2">
    <citation type="submission" date="2020-09" db="EMBL/GenBank/DDBJ databases">
        <authorList>
            <person name="Sun Q."/>
            <person name="Zhou Y."/>
        </authorList>
    </citation>
    <scope>NUCLEOTIDE SEQUENCE</scope>
    <source>
        <strain evidence="6">CGMCC 4.7679</strain>
    </source>
</reference>
<keyword evidence="4" id="KW-0804">Transcription</keyword>
<dbReference type="CDD" id="cd08417">
    <property type="entry name" value="PBP2_Nitroaromatics_like"/>
    <property type="match status" value="1"/>
</dbReference>
<dbReference type="Gene3D" id="3.40.190.10">
    <property type="entry name" value="Periplasmic binding protein-like II"/>
    <property type="match status" value="2"/>
</dbReference>
<organism evidence="6 7">
    <name type="scientific">Amycolatopsis bartoniae</name>
    <dbReference type="NCBI Taxonomy" id="941986"/>
    <lineage>
        <taxon>Bacteria</taxon>
        <taxon>Bacillati</taxon>
        <taxon>Actinomycetota</taxon>
        <taxon>Actinomycetes</taxon>
        <taxon>Pseudonocardiales</taxon>
        <taxon>Pseudonocardiaceae</taxon>
        <taxon>Amycolatopsis</taxon>
    </lineage>
</organism>
<dbReference type="SUPFAM" id="SSF53850">
    <property type="entry name" value="Periplasmic binding protein-like II"/>
    <property type="match status" value="1"/>
</dbReference>
<dbReference type="InterPro" id="IPR036388">
    <property type="entry name" value="WH-like_DNA-bd_sf"/>
</dbReference>
<dbReference type="Pfam" id="PF03466">
    <property type="entry name" value="LysR_substrate"/>
    <property type="match status" value="1"/>
</dbReference>
<reference evidence="6" key="1">
    <citation type="journal article" date="2014" name="Int. J. Syst. Evol. Microbiol.">
        <title>Complete genome sequence of Corynebacterium casei LMG S-19264T (=DSM 44701T), isolated from a smear-ripened cheese.</title>
        <authorList>
            <consortium name="US DOE Joint Genome Institute (JGI-PGF)"/>
            <person name="Walter F."/>
            <person name="Albersmeier A."/>
            <person name="Kalinowski J."/>
            <person name="Ruckert C."/>
        </authorList>
    </citation>
    <scope>NUCLEOTIDE SEQUENCE</scope>
    <source>
        <strain evidence="6">CGMCC 4.7679</strain>
    </source>
</reference>
<dbReference type="PANTHER" id="PTHR30118">
    <property type="entry name" value="HTH-TYPE TRANSCRIPTIONAL REGULATOR LEUO-RELATED"/>
    <property type="match status" value="1"/>
</dbReference>
<evidence type="ECO:0000256" key="3">
    <source>
        <dbReference type="ARBA" id="ARBA00023125"/>
    </source>
</evidence>
<gene>
    <name evidence="6" type="ORF">GCM10017566_13910</name>
</gene>
<protein>
    <submittedName>
        <fullName evidence="6">LysR family transcriptional regulator</fullName>
    </submittedName>
</protein>
<name>A0A8H9IX84_9PSEU</name>
<dbReference type="GO" id="GO:0003700">
    <property type="term" value="F:DNA-binding transcription factor activity"/>
    <property type="evidence" value="ECO:0007669"/>
    <property type="project" value="InterPro"/>
</dbReference>
<dbReference type="InterPro" id="IPR037402">
    <property type="entry name" value="YidZ_PBP2"/>
</dbReference>
<dbReference type="EMBL" id="BNAV01000001">
    <property type="protein sequence ID" value="GHF41651.1"/>
    <property type="molecule type" value="Genomic_DNA"/>
</dbReference>
<keyword evidence="7" id="KW-1185">Reference proteome</keyword>
<dbReference type="InterPro" id="IPR005119">
    <property type="entry name" value="LysR_subst-bd"/>
</dbReference>
<dbReference type="InterPro" id="IPR000847">
    <property type="entry name" value="LysR_HTH_N"/>
</dbReference>
<dbReference type="Pfam" id="PF00126">
    <property type="entry name" value="HTH_1"/>
    <property type="match status" value="1"/>
</dbReference>
<evidence type="ECO:0000313" key="7">
    <source>
        <dbReference type="Proteomes" id="UP000658656"/>
    </source>
</evidence>
<dbReference type="Gene3D" id="1.10.10.10">
    <property type="entry name" value="Winged helix-like DNA-binding domain superfamily/Winged helix DNA-binding domain"/>
    <property type="match status" value="1"/>
</dbReference>
<dbReference type="PRINTS" id="PR00039">
    <property type="entry name" value="HTHLYSR"/>
</dbReference>
<comment type="similarity">
    <text evidence="1">Belongs to the LysR transcriptional regulatory family.</text>
</comment>
<dbReference type="PANTHER" id="PTHR30118:SF15">
    <property type="entry name" value="TRANSCRIPTIONAL REGULATORY PROTEIN"/>
    <property type="match status" value="1"/>
</dbReference>